<feature type="binding site" evidence="7">
    <location>
        <position position="109"/>
    </location>
    <ligand>
        <name>substrate</name>
    </ligand>
</feature>
<keyword evidence="12" id="KW-1185">Reference proteome</keyword>
<sequence>MRHIQRKMTTNPYKVVLVRHGQSVYNKENLFSGWHDSDLSTKGVIEAIAAGQLLKQKGYEFDIAFTSLLKRAIKTLHLIQEELDCHWLPVVKSWRLNERHYGSLQGLNKSETISKFGPECVHHWRRSYDVRPPALDKNDPRWSGRSRQYRHLDQGIIPASESLKDTVQRTLPIWHDLIAPEIKSGKRVLVTGHANTFRALIKHLDNVADTDIADLNLPNSVPLVLELDENLRPEKYYFLGTLDDGESEQGEKAKSNRSMGSDKFS</sequence>
<feature type="binding site" evidence="7">
    <location>
        <begin position="125"/>
        <end position="126"/>
    </location>
    <ligand>
        <name>substrate</name>
    </ligand>
</feature>
<evidence type="ECO:0000313" key="11">
    <source>
        <dbReference type="EMBL" id="CAL1528750.1"/>
    </source>
</evidence>
<dbReference type="PROSITE" id="PS00175">
    <property type="entry name" value="PG_MUTASE"/>
    <property type="match status" value="1"/>
</dbReference>
<gene>
    <name evidence="11" type="ORF">GSLYS_00002920001</name>
</gene>
<dbReference type="InterPro" id="IPR013078">
    <property type="entry name" value="His_Pase_superF_clade-1"/>
</dbReference>
<protein>
    <recommendedName>
        <fullName evidence="9">Phosphoglycerate mutase</fullName>
        <ecNumber evidence="9">5.4.2.11</ecNumber>
        <ecNumber evidence="9">5.4.2.4</ecNumber>
    </recommendedName>
</protein>
<dbReference type="SMART" id="SM00855">
    <property type="entry name" value="PGAM"/>
    <property type="match status" value="1"/>
</dbReference>
<dbReference type="GO" id="GO:0004619">
    <property type="term" value="F:phosphoglycerate mutase activity"/>
    <property type="evidence" value="ECO:0007669"/>
    <property type="project" value="UniProtKB-EC"/>
</dbReference>
<dbReference type="NCBIfam" id="NF010713">
    <property type="entry name" value="PRK14115.1"/>
    <property type="match status" value="1"/>
</dbReference>
<dbReference type="AlphaFoldDB" id="A0AAV2H571"/>
<dbReference type="GO" id="GO:0006096">
    <property type="term" value="P:glycolytic process"/>
    <property type="evidence" value="ECO:0007669"/>
    <property type="project" value="UniProtKB-KW"/>
</dbReference>
<keyword evidence="5 9" id="KW-0413">Isomerase</keyword>
<dbReference type="HAMAP" id="MF_01039">
    <property type="entry name" value="PGAM_GpmA"/>
    <property type="match status" value="1"/>
</dbReference>
<evidence type="ECO:0000256" key="8">
    <source>
        <dbReference type="PIRSR" id="PIRSR613078-3"/>
    </source>
</evidence>
<dbReference type="EC" id="5.4.2.11" evidence="9"/>
<feature type="binding site" evidence="7">
    <location>
        <begin position="98"/>
        <end position="101"/>
    </location>
    <ligand>
        <name>substrate</name>
    </ligand>
</feature>
<evidence type="ECO:0000256" key="2">
    <source>
        <dbReference type="ARBA" id="ARBA00000505"/>
    </source>
</evidence>
<dbReference type="InterPro" id="IPR005952">
    <property type="entry name" value="Phosphogly_mut1"/>
</dbReference>
<feature type="binding site" evidence="7">
    <location>
        <begin position="19"/>
        <end position="26"/>
    </location>
    <ligand>
        <name>substrate</name>
    </ligand>
</feature>
<feature type="active site" description="Tele-phosphohistidine intermediate" evidence="6">
    <location>
        <position position="20"/>
    </location>
</feature>
<dbReference type="InterPro" id="IPR029033">
    <property type="entry name" value="His_PPase_superfam"/>
</dbReference>
<comment type="caution">
    <text evidence="11">The sequence shown here is derived from an EMBL/GenBank/DDBJ whole genome shotgun (WGS) entry which is preliminary data.</text>
</comment>
<dbReference type="SUPFAM" id="SSF53254">
    <property type="entry name" value="Phosphoglycerate mutase-like"/>
    <property type="match status" value="1"/>
</dbReference>
<dbReference type="NCBIfam" id="TIGR01258">
    <property type="entry name" value="pgm_1"/>
    <property type="match status" value="1"/>
</dbReference>
<name>A0AAV2H571_LYMST</name>
<feature type="binding site" evidence="7">
    <location>
        <position position="71"/>
    </location>
    <ligand>
        <name>substrate</name>
    </ligand>
</feature>
<reference evidence="11 12" key="1">
    <citation type="submission" date="2024-04" db="EMBL/GenBank/DDBJ databases">
        <authorList>
            <consortium name="Genoscope - CEA"/>
            <person name="William W."/>
        </authorList>
    </citation>
    <scope>NUCLEOTIDE SEQUENCE [LARGE SCALE GENOMIC DNA]</scope>
</reference>
<feature type="site" description="Transition state stabilizer" evidence="8">
    <location>
        <position position="193"/>
    </location>
</feature>
<evidence type="ECO:0000256" key="7">
    <source>
        <dbReference type="PIRSR" id="PIRSR613078-2"/>
    </source>
</evidence>
<evidence type="ECO:0000256" key="10">
    <source>
        <dbReference type="SAM" id="MobiDB-lite"/>
    </source>
</evidence>
<organism evidence="11 12">
    <name type="scientific">Lymnaea stagnalis</name>
    <name type="common">Great pond snail</name>
    <name type="synonym">Helix stagnalis</name>
    <dbReference type="NCBI Taxonomy" id="6523"/>
    <lineage>
        <taxon>Eukaryota</taxon>
        <taxon>Metazoa</taxon>
        <taxon>Spiralia</taxon>
        <taxon>Lophotrochozoa</taxon>
        <taxon>Mollusca</taxon>
        <taxon>Gastropoda</taxon>
        <taxon>Heterobranchia</taxon>
        <taxon>Euthyneura</taxon>
        <taxon>Panpulmonata</taxon>
        <taxon>Hygrophila</taxon>
        <taxon>Lymnaeoidea</taxon>
        <taxon>Lymnaeidae</taxon>
        <taxon>Lymnaea</taxon>
    </lineage>
</organism>
<proteinExistence type="inferred from homology"/>
<comment type="catalytic activity">
    <reaction evidence="1 9">
        <text>(2R)-2-phosphoglycerate = (2R)-3-phosphoglycerate</text>
        <dbReference type="Rhea" id="RHEA:15901"/>
        <dbReference type="ChEBI" id="CHEBI:58272"/>
        <dbReference type="ChEBI" id="CHEBI:58289"/>
        <dbReference type="EC" id="5.4.2.11"/>
    </reaction>
</comment>
<comment type="catalytic activity">
    <reaction evidence="2 9">
        <text>(2R)-3-phospho-glyceroyl phosphate = (2R)-2,3-bisphosphoglycerate + H(+)</text>
        <dbReference type="Rhea" id="RHEA:17765"/>
        <dbReference type="ChEBI" id="CHEBI:15378"/>
        <dbReference type="ChEBI" id="CHEBI:57604"/>
        <dbReference type="ChEBI" id="CHEBI:58248"/>
        <dbReference type="EC" id="5.4.2.4"/>
    </reaction>
</comment>
<evidence type="ECO:0000313" key="12">
    <source>
        <dbReference type="Proteomes" id="UP001497497"/>
    </source>
</evidence>
<evidence type="ECO:0000256" key="6">
    <source>
        <dbReference type="PIRSR" id="PIRSR613078-1"/>
    </source>
</evidence>
<feature type="region of interest" description="Disordered" evidence="10">
    <location>
        <begin position="242"/>
        <end position="265"/>
    </location>
</feature>
<evidence type="ECO:0000256" key="5">
    <source>
        <dbReference type="ARBA" id="ARBA00023235"/>
    </source>
</evidence>
<accession>A0AAV2H571</accession>
<feature type="active site" description="Proton donor/acceptor" evidence="6">
    <location>
        <position position="98"/>
    </location>
</feature>
<dbReference type="Pfam" id="PF00300">
    <property type="entry name" value="His_Phos_1"/>
    <property type="match status" value="1"/>
</dbReference>
<dbReference type="GO" id="GO:0004082">
    <property type="term" value="F:bisphosphoglycerate mutase activity"/>
    <property type="evidence" value="ECO:0007669"/>
    <property type="project" value="UniProtKB-EC"/>
</dbReference>
<comment type="similarity">
    <text evidence="3 9">Belongs to the phosphoglycerate mutase family. BPG-dependent PGAM subfamily.</text>
</comment>
<dbReference type="PANTHER" id="PTHR11931">
    <property type="entry name" value="PHOSPHOGLYCERATE MUTASE"/>
    <property type="match status" value="1"/>
</dbReference>
<evidence type="ECO:0000256" key="3">
    <source>
        <dbReference type="ARBA" id="ARBA00006717"/>
    </source>
</evidence>
<dbReference type="Gene3D" id="3.40.50.1240">
    <property type="entry name" value="Phosphoglycerate mutase-like"/>
    <property type="match status" value="1"/>
</dbReference>
<dbReference type="EMBL" id="CAXITT010000037">
    <property type="protein sequence ID" value="CAL1528750.1"/>
    <property type="molecule type" value="Genomic_DNA"/>
</dbReference>
<dbReference type="CDD" id="cd07067">
    <property type="entry name" value="HP_PGM_like"/>
    <property type="match status" value="1"/>
</dbReference>
<evidence type="ECO:0000256" key="4">
    <source>
        <dbReference type="ARBA" id="ARBA00023152"/>
    </source>
</evidence>
<dbReference type="Proteomes" id="UP001497497">
    <property type="component" value="Unassembled WGS sequence"/>
</dbReference>
<keyword evidence="4 9" id="KW-0324">Glycolysis</keyword>
<evidence type="ECO:0000256" key="9">
    <source>
        <dbReference type="RuleBase" id="RU004511"/>
    </source>
</evidence>
<dbReference type="EC" id="5.4.2.4" evidence="9"/>
<dbReference type="FunFam" id="3.40.50.1240:FF:000003">
    <property type="entry name" value="2,3-bisphosphoglycerate-dependent phosphoglycerate mutase"/>
    <property type="match status" value="1"/>
</dbReference>
<evidence type="ECO:0000256" key="1">
    <source>
        <dbReference type="ARBA" id="ARBA00000380"/>
    </source>
</evidence>
<dbReference type="InterPro" id="IPR001345">
    <property type="entry name" value="PG/BPGM_mutase_AS"/>
</dbReference>